<dbReference type="InterPro" id="IPR003776">
    <property type="entry name" value="YcaO-like_dom"/>
</dbReference>
<feature type="domain" description="YcaO" evidence="1">
    <location>
        <begin position="54"/>
        <end position="413"/>
    </location>
</feature>
<dbReference type="Pfam" id="PF02624">
    <property type="entry name" value="YcaO"/>
    <property type="match status" value="1"/>
</dbReference>
<dbReference type="RefSeq" id="WP_112219206.1">
    <property type="nucleotide sequence ID" value="NZ_MVJN01000004.1"/>
</dbReference>
<dbReference type="PANTHER" id="PTHR37809">
    <property type="entry name" value="RIBOSOMAL PROTEIN S12 METHYLTHIOTRANSFERASE ACCESSORY FACTOR YCAO"/>
    <property type="match status" value="1"/>
</dbReference>
<organism evidence="2 3">
    <name type="scientific">Legionella quinlivanii</name>
    <dbReference type="NCBI Taxonomy" id="45073"/>
    <lineage>
        <taxon>Bacteria</taxon>
        <taxon>Pseudomonadati</taxon>
        <taxon>Pseudomonadota</taxon>
        <taxon>Gammaproteobacteria</taxon>
        <taxon>Legionellales</taxon>
        <taxon>Legionellaceae</taxon>
        <taxon>Legionella</taxon>
    </lineage>
</organism>
<comment type="caution">
    <text evidence="2">The sequence shown here is derived from an EMBL/GenBank/DDBJ whole genome shotgun (WGS) entry which is preliminary data.</text>
</comment>
<dbReference type="NCBIfam" id="TIGR00702">
    <property type="entry name" value="YcaO-type kinase domain"/>
    <property type="match status" value="1"/>
</dbReference>
<sequence>MNYERQMPSRMALEKAKSTLNLLNLRVDFQQYGAEIKTSHCKLIDDQSHSIFYGCGKGIGIQSMVSACFEALEHYAVFDFCQKHQNNYFSLSDPLIADPLKTHQLLSPPIYQETAEMPFARFEEISTGEILYYPLYLIDPRYAKSPAAKDTFNYEPYSWQACDSGIASGTNEEEASIHALNEAIERDAYSLFLIQAFLLQGPVSIIDKNSVPEYLKEMINQIEQEYNEELLLVDITSDLGIPSVLVSLTKQSMPIQPIGCGTSLYKDYALERALLESLQPLHLFNDHLLENQQKTLDNLAEKPLLAQCAKADIASLSAQFQIKHFDSLPDYKGASSLNQQLETIIQSIRKQNFSIYKTNLAELDSGFHCVKYIIPGLEQFYLVEIGKHILPNTRGMNFIRNRQATISKLKEVN</sequence>
<dbReference type="AlphaFoldDB" id="A0A364LKI8"/>
<evidence type="ECO:0000313" key="2">
    <source>
        <dbReference type="EMBL" id="RAP37089.1"/>
    </source>
</evidence>
<dbReference type="PANTHER" id="PTHR37809:SF1">
    <property type="entry name" value="RIBOSOMAL PROTEIN S12 METHYLTHIOTRANSFERASE ACCESSORY FACTOR YCAO"/>
    <property type="match status" value="1"/>
</dbReference>
<reference evidence="2 3" key="1">
    <citation type="submission" date="2017-02" db="EMBL/GenBank/DDBJ databases">
        <title>Legionella quilivanii strain from human: case report and whole genome sequencing analysis.</title>
        <authorList>
            <person name="Lalancette C."/>
            <person name="Leduc J.-M."/>
            <person name="Levesque S."/>
            <person name="Fournier E."/>
            <person name="Saoud J."/>
            <person name="Faucher S.P."/>
            <person name="Bernard K."/>
            <person name="Martineau C."/>
            <person name="Longtin J."/>
        </authorList>
    </citation>
    <scope>NUCLEOTIDE SEQUENCE [LARGE SCALE GENOMIC DNA]</scope>
    <source>
        <strain evidence="2 3">ID143958</strain>
    </source>
</reference>
<evidence type="ECO:0000313" key="3">
    <source>
        <dbReference type="Proteomes" id="UP000249458"/>
    </source>
</evidence>
<dbReference type="Proteomes" id="UP000249458">
    <property type="component" value="Unassembled WGS sequence"/>
</dbReference>
<name>A0A364LKI8_9GAMM</name>
<proteinExistence type="predicted"/>
<gene>
    <name evidence="2" type="ORF">B1207_06625</name>
</gene>
<dbReference type="PROSITE" id="PS51664">
    <property type="entry name" value="YCAO"/>
    <property type="match status" value="1"/>
</dbReference>
<protein>
    <recommendedName>
        <fullName evidence="1">YcaO domain-containing protein</fullName>
    </recommendedName>
</protein>
<accession>A0A364LKI8</accession>
<dbReference type="Gene3D" id="3.30.1330.230">
    <property type="match status" value="1"/>
</dbReference>
<evidence type="ECO:0000259" key="1">
    <source>
        <dbReference type="PROSITE" id="PS51664"/>
    </source>
</evidence>
<dbReference type="EMBL" id="MVJN01000004">
    <property type="protein sequence ID" value="RAP37089.1"/>
    <property type="molecule type" value="Genomic_DNA"/>
</dbReference>